<dbReference type="STRING" id="265726.KY46_00675"/>
<evidence type="ECO:0000313" key="2">
    <source>
        <dbReference type="Proteomes" id="UP000033633"/>
    </source>
</evidence>
<keyword evidence="2" id="KW-1185">Reference proteome</keyword>
<dbReference type="Proteomes" id="UP000033633">
    <property type="component" value="Unassembled WGS sequence"/>
</dbReference>
<reference evidence="1 2" key="1">
    <citation type="submission" date="2014-12" db="EMBL/GenBank/DDBJ databases">
        <title>Mercury Reductase activity and rhizosphere competence traits in the genome of root associated Photobacterium halotolerans MELD1.</title>
        <authorList>
            <person name="Mathew D.C."/>
            <person name="Huang C.-C."/>
        </authorList>
    </citation>
    <scope>NUCLEOTIDE SEQUENCE [LARGE SCALE GENOMIC DNA]</scope>
    <source>
        <strain evidence="1 2">MELD1</strain>
    </source>
</reference>
<accession>A0A0F5VGY1</accession>
<dbReference type="InterPro" id="IPR006521">
    <property type="entry name" value="Tail_protein_I"/>
</dbReference>
<dbReference type="EMBL" id="JWYV01000001">
    <property type="protein sequence ID" value="KKD01379.1"/>
    <property type="molecule type" value="Genomic_DNA"/>
</dbReference>
<dbReference type="Pfam" id="PF09684">
    <property type="entry name" value="Tail_P2_I"/>
    <property type="match status" value="1"/>
</dbReference>
<comment type="caution">
    <text evidence="1">The sequence shown here is derived from an EMBL/GenBank/DDBJ whole genome shotgun (WGS) entry which is preliminary data.</text>
</comment>
<dbReference type="PATRIC" id="fig|265726.11.peg.145"/>
<dbReference type="AlphaFoldDB" id="A0A0F5VGY1"/>
<sequence>MKLPKINIPWWQDGSTISEALREPHYLTQGVYTFMQKVQQWLQWPLEQFDPLTCTESLLNLMAWDRDIQRFDGEPLELYRKRVKFAAINAKDSGSVAGFKAIFERLDIGIVAFKEREDPIQWDVITIEVRDSEMSQNSRLMQTLIEQYGRTCRRYRFEVSYPVIVNLHHGEFSHSHALYRARDEYTQKTAVNPSQVNHSQDIFVASIGNNQ</sequence>
<dbReference type="OrthoDB" id="5674874at2"/>
<proteinExistence type="predicted"/>
<gene>
    <name evidence="1" type="ORF">KY46_00675</name>
</gene>
<name>A0A0F5VGY1_9GAMM</name>
<dbReference type="RefSeq" id="WP_046218708.1">
    <property type="nucleotide sequence ID" value="NZ_JWYV01000001.1"/>
</dbReference>
<evidence type="ECO:0000313" key="1">
    <source>
        <dbReference type="EMBL" id="KKD01379.1"/>
    </source>
</evidence>
<protein>
    <submittedName>
        <fullName evidence="1">Phage protein</fullName>
    </submittedName>
</protein>
<organism evidence="1 2">
    <name type="scientific">Photobacterium halotolerans</name>
    <dbReference type="NCBI Taxonomy" id="265726"/>
    <lineage>
        <taxon>Bacteria</taxon>
        <taxon>Pseudomonadati</taxon>
        <taxon>Pseudomonadota</taxon>
        <taxon>Gammaproteobacteria</taxon>
        <taxon>Vibrionales</taxon>
        <taxon>Vibrionaceae</taxon>
        <taxon>Photobacterium</taxon>
    </lineage>
</organism>